<keyword evidence="1" id="KW-0472">Membrane</keyword>
<feature type="transmembrane region" description="Helical" evidence="1">
    <location>
        <begin position="47"/>
        <end position="68"/>
    </location>
</feature>
<feature type="transmembrane region" description="Helical" evidence="1">
    <location>
        <begin position="80"/>
        <end position="103"/>
    </location>
</feature>
<evidence type="ECO:0000313" key="2">
    <source>
        <dbReference type="EMBL" id="MCT2042352.1"/>
    </source>
</evidence>
<sequence>MTDFIPLERRIRWGALVLLAMSGTSVVLAIVSWVASKFDILPFTQATAVLGGIGFGGVLVAVYWLVQVRSEPVGVSVKTLAALGAAMVITIPAMCGIAGYLAYPALVG</sequence>
<dbReference type="RefSeq" id="WP_260103899.1">
    <property type="nucleotide sequence ID" value="NZ_JALXSQ010000008.1"/>
</dbReference>
<accession>A0ABT2HVN0</accession>
<comment type="caution">
    <text evidence="2">The sequence shown here is derived from an EMBL/GenBank/DDBJ whole genome shotgun (WGS) entry which is preliminary data.</text>
</comment>
<evidence type="ECO:0000313" key="3">
    <source>
        <dbReference type="Proteomes" id="UP001525379"/>
    </source>
</evidence>
<keyword evidence="3" id="KW-1185">Reference proteome</keyword>
<feature type="transmembrane region" description="Helical" evidence="1">
    <location>
        <begin position="12"/>
        <end position="35"/>
    </location>
</feature>
<reference evidence="2 3" key="1">
    <citation type="submission" date="2022-04" db="EMBL/GenBank/DDBJ databases">
        <title>Human microbiome associated bacterial genomes.</title>
        <authorList>
            <person name="Sandstrom S."/>
            <person name="Salamzade R."/>
            <person name="Kalan L.R."/>
        </authorList>
    </citation>
    <scope>NUCLEOTIDE SEQUENCE [LARGE SCALE GENOMIC DNA]</scope>
    <source>
        <strain evidence="3">p3-SID1799</strain>
    </source>
</reference>
<dbReference type="Proteomes" id="UP001525379">
    <property type="component" value="Unassembled WGS sequence"/>
</dbReference>
<dbReference type="EMBL" id="JALXSQ010000008">
    <property type="protein sequence ID" value="MCT2042352.1"/>
    <property type="molecule type" value="Genomic_DNA"/>
</dbReference>
<evidence type="ECO:0000256" key="1">
    <source>
        <dbReference type="SAM" id="Phobius"/>
    </source>
</evidence>
<protein>
    <submittedName>
        <fullName evidence="2">Uncharacterized protein</fullName>
    </submittedName>
</protein>
<keyword evidence="1" id="KW-1133">Transmembrane helix</keyword>
<organism evidence="2 3">
    <name type="scientific">Pseudoclavibacter albus</name>
    <dbReference type="NCBI Taxonomy" id="272241"/>
    <lineage>
        <taxon>Bacteria</taxon>
        <taxon>Bacillati</taxon>
        <taxon>Actinomycetota</taxon>
        <taxon>Actinomycetes</taxon>
        <taxon>Micrococcales</taxon>
        <taxon>Microbacteriaceae</taxon>
        <taxon>Pseudoclavibacter</taxon>
    </lineage>
</organism>
<proteinExistence type="predicted"/>
<name>A0ABT2HVN0_9MICO</name>
<keyword evidence="1" id="KW-0812">Transmembrane</keyword>
<gene>
    <name evidence="2" type="ORF">M3D15_03215</name>
</gene>